<dbReference type="InterPro" id="IPR001155">
    <property type="entry name" value="OxRdtase_FMN_N"/>
</dbReference>
<comment type="caution">
    <text evidence="2">The sequence shown here is derived from an EMBL/GenBank/DDBJ whole genome shotgun (WGS) entry which is preliminary data.</text>
</comment>
<dbReference type="CDD" id="cd02933">
    <property type="entry name" value="OYE_like_FMN"/>
    <property type="match status" value="1"/>
</dbReference>
<feature type="domain" description="NADH:flavin oxidoreductase/NADH oxidase N-terminal" evidence="1">
    <location>
        <begin position="3"/>
        <end position="340"/>
    </location>
</feature>
<dbReference type="AlphaFoldDB" id="A0A0Q0YCS0"/>
<dbReference type="PANTHER" id="PTHR22893:SF91">
    <property type="entry name" value="NADPH DEHYDROGENASE 2-RELATED"/>
    <property type="match status" value="1"/>
</dbReference>
<dbReference type="STRING" id="1544416.Cocul_00825"/>
<dbReference type="Gene3D" id="3.20.20.70">
    <property type="entry name" value="Aldolase class I"/>
    <property type="match status" value="1"/>
</dbReference>
<name>A0A0Q0YCS0_9CORY</name>
<dbReference type="PATRIC" id="fig|1544416.3.peg.825"/>
<sequence>MTSLFEPLELGRYTLANRVTMAALTRQRAGRSGIPMDLHAEYYAQRASAGLVVTEGTFLAVTNRAFPGQAGVETPEQQEGWSRVVRAVHDRGGVLFMQLMHGGRMSHRDLLEGHRPEAPSALASGTQVHTFEAKVNAEEPRELGIEEMPRVVEQFRAAARRAIDAGVDGVEIHGANGYLLHEFLAPSSNRRIDDFGGCPENRRRLPEMVIRAVAEEIGADRVGVRLSPEHNIQGVVETDREETHRTYMGLVESVGDLGLAYVSLLHKDATASDLIADLSRAIRANGKTRVILNTGFATVTDKAEAVGLLESGRGDAVAVGREFIANPDLVRRWREGIALNIPDPATFYAPGARGYTDYPFAGG</sequence>
<organism evidence="2 3">
    <name type="scientific">Corynebacterium oculi</name>
    <dbReference type="NCBI Taxonomy" id="1544416"/>
    <lineage>
        <taxon>Bacteria</taxon>
        <taxon>Bacillati</taxon>
        <taxon>Actinomycetota</taxon>
        <taxon>Actinomycetes</taxon>
        <taxon>Mycobacteriales</taxon>
        <taxon>Corynebacteriaceae</taxon>
        <taxon>Corynebacterium</taxon>
    </lineage>
</organism>
<evidence type="ECO:0000313" key="2">
    <source>
        <dbReference type="EMBL" id="KQB84030.1"/>
    </source>
</evidence>
<dbReference type="OrthoDB" id="3169239at2"/>
<keyword evidence="3" id="KW-1185">Reference proteome</keyword>
<accession>A0A0Q0YCS0</accession>
<evidence type="ECO:0000313" key="3">
    <source>
        <dbReference type="Proteomes" id="UP000050517"/>
    </source>
</evidence>
<keyword evidence="2" id="KW-0560">Oxidoreductase</keyword>
<dbReference type="Pfam" id="PF00724">
    <property type="entry name" value="Oxidored_FMN"/>
    <property type="match status" value="1"/>
</dbReference>
<dbReference type="RefSeq" id="WP_055122040.1">
    <property type="nucleotide sequence ID" value="NZ_LKST01000002.1"/>
</dbReference>
<dbReference type="Proteomes" id="UP000050517">
    <property type="component" value="Unassembled WGS sequence"/>
</dbReference>
<gene>
    <name evidence="2" type="primary">nemA</name>
    <name evidence="2" type="ORF">Cocul_00825</name>
</gene>
<evidence type="ECO:0000259" key="1">
    <source>
        <dbReference type="Pfam" id="PF00724"/>
    </source>
</evidence>
<dbReference type="SUPFAM" id="SSF51395">
    <property type="entry name" value="FMN-linked oxidoreductases"/>
    <property type="match status" value="1"/>
</dbReference>
<dbReference type="EC" id="1.-.-.-" evidence="2"/>
<dbReference type="GO" id="GO:0010181">
    <property type="term" value="F:FMN binding"/>
    <property type="evidence" value="ECO:0007669"/>
    <property type="project" value="InterPro"/>
</dbReference>
<dbReference type="GO" id="GO:0016491">
    <property type="term" value="F:oxidoreductase activity"/>
    <property type="evidence" value="ECO:0007669"/>
    <property type="project" value="UniProtKB-KW"/>
</dbReference>
<dbReference type="PANTHER" id="PTHR22893">
    <property type="entry name" value="NADH OXIDOREDUCTASE-RELATED"/>
    <property type="match status" value="1"/>
</dbReference>
<proteinExistence type="predicted"/>
<dbReference type="InterPro" id="IPR013785">
    <property type="entry name" value="Aldolase_TIM"/>
</dbReference>
<dbReference type="GO" id="GO:0005829">
    <property type="term" value="C:cytosol"/>
    <property type="evidence" value="ECO:0007669"/>
    <property type="project" value="TreeGrafter"/>
</dbReference>
<protein>
    <submittedName>
        <fullName evidence="2">N-ethylmaleimide reductase</fullName>
        <ecNumber evidence="2">1.-.-.-</ecNumber>
    </submittedName>
</protein>
<reference evidence="2 3" key="1">
    <citation type="submission" date="2015-10" db="EMBL/GenBank/DDBJ databases">
        <title>Corynebacteirum lowii and Corynebacterium oculi species nova, derived from human clinical disease and and emended description of Corynebacterium mastiditis.</title>
        <authorList>
            <person name="Bernard K."/>
            <person name="Pacheco A.L."/>
            <person name="Mcdougall C."/>
            <person name="Burtx T."/>
            <person name="Weibe D."/>
            <person name="Tyler S."/>
            <person name="Olson A.B."/>
            <person name="Cnockaert M."/>
            <person name="Eguchi H."/>
            <person name="Kuwahara T."/>
            <person name="Nakayama-Imaohji H."/>
            <person name="Boudewijins M."/>
            <person name="Van Hoecke F."/>
            <person name="Bernier A.-M."/>
            <person name="Vandamme P."/>
        </authorList>
    </citation>
    <scope>NUCLEOTIDE SEQUENCE [LARGE SCALE GENOMIC DNA]</scope>
    <source>
        <strain evidence="2 3">NML 130210</strain>
    </source>
</reference>
<dbReference type="EMBL" id="LKST01000002">
    <property type="protein sequence ID" value="KQB84030.1"/>
    <property type="molecule type" value="Genomic_DNA"/>
</dbReference>
<dbReference type="InterPro" id="IPR045247">
    <property type="entry name" value="Oye-like"/>
</dbReference>